<dbReference type="Proteomes" id="UP000179129">
    <property type="component" value="Unassembled WGS sequence"/>
</dbReference>
<proteinExistence type="predicted"/>
<dbReference type="Pfam" id="PF00291">
    <property type="entry name" value="PALP"/>
    <property type="match status" value="1"/>
</dbReference>
<dbReference type="PANTHER" id="PTHR10314">
    <property type="entry name" value="CYSTATHIONINE BETA-SYNTHASE"/>
    <property type="match status" value="1"/>
</dbReference>
<dbReference type="SUPFAM" id="SSF53686">
    <property type="entry name" value="Tryptophan synthase beta subunit-like PLP-dependent enzymes"/>
    <property type="match status" value="1"/>
</dbReference>
<dbReference type="InterPro" id="IPR036052">
    <property type="entry name" value="TrpB-like_PALP_sf"/>
</dbReference>
<comment type="cofactor">
    <cofactor evidence="1">
        <name>pyridoxal 5'-phosphate</name>
        <dbReference type="ChEBI" id="CHEBI:597326"/>
    </cofactor>
</comment>
<dbReference type="GO" id="GO:1901605">
    <property type="term" value="P:alpha-amino acid metabolic process"/>
    <property type="evidence" value="ECO:0007669"/>
    <property type="project" value="UniProtKB-ARBA"/>
</dbReference>
<feature type="domain" description="Tryptophan synthase beta chain-like PALP" evidence="3">
    <location>
        <begin position="9"/>
        <end position="274"/>
    </location>
</feature>
<accession>A0A1F5YR34</accession>
<dbReference type="AlphaFoldDB" id="A0A1F5YR34"/>
<keyword evidence="2" id="KW-0663">Pyridoxal phosphate</keyword>
<protein>
    <recommendedName>
        <fullName evidence="3">Tryptophan synthase beta chain-like PALP domain-containing protein</fullName>
    </recommendedName>
</protein>
<dbReference type="InterPro" id="IPR001926">
    <property type="entry name" value="TrpB-like_PALP"/>
</dbReference>
<evidence type="ECO:0000256" key="2">
    <source>
        <dbReference type="ARBA" id="ARBA00022898"/>
    </source>
</evidence>
<gene>
    <name evidence="4" type="ORF">A3F83_10575</name>
</gene>
<sequence>MDLIGSVDNPTPLVRIEKLMPANSFDLYLKLEWFNPFGSIKDRTALFLLKGMEQRGELEGKELVEPTSGNTGIALAGLAALMGKKLTVTIPEGIPEEKKLLLRMLGAEVWPASDDLCPVDHPRDGAIALAHSLVNSQNGRNQYAMPNQYDNWDNVKAHYETTGPEIWRQTEGQIKYFFAGFGTCGTISGVGRYLKERNPEIQVVAIEPQKGHRLPGLKNLQESKQPSILDRSVIDRVVRVNDNSAYATTLRCFREAGLIVGPSTGAIVHAAIEYGNDKQGLAVAISPDSGFKYTSFFADFLGEEGKPVV</sequence>
<organism evidence="4 5">
    <name type="scientific">Candidatus Glassbacteria bacterium RIFCSPLOWO2_12_FULL_58_11</name>
    <dbReference type="NCBI Taxonomy" id="1817867"/>
    <lineage>
        <taxon>Bacteria</taxon>
        <taxon>Candidatus Glassiibacteriota</taxon>
    </lineage>
</organism>
<evidence type="ECO:0000313" key="5">
    <source>
        <dbReference type="Proteomes" id="UP000179129"/>
    </source>
</evidence>
<reference evidence="4 5" key="1">
    <citation type="journal article" date="2016" name="Nat. Commun.">
        <title>Thousands of microbial genomes shed light on interconnected biogeochemical processes in an aquifer system.</title>
        <authorList>
            <person name="Anantharaman K."/>
            <person name="Brown C.T."/>
            <person name="Hug L.A."/>
            <person name="Sharon I."/>
            <person name="Castelle C.J."/>
            <person name="Probst A.J."/>
            <person name="Thomas B.C."/>
            <person name="Singh A."/>
            <person name="Wilkins M.J."/>
            <person name="Karaoz U."/>
            <person name="Brodie E.L."/>
            <person name="Williams K.H."/>
            <person name="Hubbard S.S."/>
            <person name="Banfield J.F."/>
        </authorList>
    </citation>
    <scope>NUCLEOTIDE SEQUENCE [LARGE SCALE GENOMIC DNA]</scope>
</reference>
<dbReference type="STRING" id="1817867.A3F83_10575"/>
<name>A0A1F5YR34_9BACT</name>
<evidence type="ECO:0000259" key="3">
    <source>
        <dbReference type="Pfam" id="PF00291"/>
    </source>
</evidence>
<evidence type="ECO:0000313" key="4">
    <source>
        <dbReference type="EMBL" id="OGG02362.1"/>
    </source>
</evidence>
<dbReference type="CDD" id="cd01561">
    <property type="entry name" value="CBS_like"/>
    <property type="match status" value="1"/>
</dbReference>
<dbReference type="Gene3D" id="3.40.50.1100">
    <property type="match status" value="2"/>
</dbReference>
<dbReference type="EMBL" id="MFIX01000186">
    <property type="protein sequence ID" value="OGG02362.1"/>
    <property type="molecule type" value="Genomic_DNA"/>
</dbReference>
<dbReference type="InterPro" id="IPR050214">
    <property type="entry name" value="Cys_Synth/Cystath_Beta-Synth"/>
</dbReference>
<evidence type="ECO:0000256" key="1">
    <source>
        <dbReference type="ARBA" id="ARBA00001933"/>
    </source>
</evidence>
<comment type="caution">
    <text evidence="4">The sequence shown here is derived from an EMBL/GenBank/DDBJ whole genome shotgun (WGS) entry which is preliminary data.</text>
</comment>